<keyword evidence="3" id="KW-1185">Reference proteome</keyword>
<dbReference type="RefSeq" id="WP_062375849.1">
    <property type="nucleotide sequence ID" value="NZ_LNCD01000141.1"/>
</dbReference>
<dbReference type="PANTHER" id="PTHR43245:SF53">
    <property type="entry name" value="EPIMERASE-RELATED"/>
    <property type="match status" value="1"/>
</dbReference>
<sequence>MEQQVKQSNASDFLRGKRILVTGGAGFIGSHIVDQLMGHEVQAVVAVDNMVRGRSENLSSVAADPRLRLVNGDIRDNALMDELVRDADIVFHQAALRITHCAAEPAEAFEVMGRATFDLLQLCVKHKIQKIIAASSASIYGYAPEFPTTEAAAPYADRTLYGGLKLFNEKLLRSFNDMYGLNYCALRYFNVYGTRMDIHGRYTEVLIRWMERIAANQPPIIFGDGLQTMDFVEVRDVASSNIAAALSSASDEVYNVASGAEVSLKELAQTLLKIMGRENLGIHHEPARNVNPVERRLADPSKARAQLGFQVSIGLEDGLRDLVRWWRDECVSVLELAK</sequence>
<evidence type="ECO:0000259" key="1">
    <source>
        <dbReference type="Pfam" id="PF01370"/>
    </source>
</evidence>
<dbReference type="PANTHER" id="PTHR43245">
    <property type="entry name" value="BIFUNCTIONAL POLYMYXIN RESISTANCE PROTEIN ARNA"/>
    <property type="match status" value="1"/>
</dbReference>
<dbReference type="Gene3D" id="3.40.50.720">
    <property type="entry name" value="NAD(P)-binding Rossmann-like Domain"/>
    <property type="match status" value="1"/>
</dbReference>
<dbReference type="InterPro" id="IPR036291">
    <property type="entry name" value="NAD(P)-bd_dom_sf"/>
</dbReference>
<reference evidence="2 3" key="1">
    <citation type="submission" date="2015-11" db="EMBL/GenBank/DDBJ databases">
        <title>Draft Genome Sequence of the Strain BR 10423 (Rhizobium sp.) isolated from nodules of Mimosa pudica.</title>
        <authorList>
            <person name="Barauna A.C."/>
            <person name="Zilli J.E."/>
            <person name="Simoes-Araujo J.L."/>
            <person name="Reis V.M."/>
            <person name="James E.K."/>
            <person name="Reis F.B.Jr."/>
            <person name="Rouws L.F."/>
            <person name="Passos S.R."/>
            <person name="Gois S.R."/>
        </authorList>
    </citation>
    <scope>NUCLEOTIDE SEQUENCE [LARGE SCALE GENOMIC DNA]</scope>
    <source>
        <strain evidence="2 3">BR10423</strain>
    </source>
</reference>
<dbReference type="AlphaFoldDB" id="A0A109J2P0"/>
<protein>
    <submittedName>
        <fullName evidence="2">NAD-dependent epimerase</fullName>
    </submittedName>
</protein>
<accession>A0A109J2P0</accession>
<dbReference type="EMBL" id="LNCD01000141">
    <property type="protein sequence ID" value="KWV41228.1"/>
    <property type="molecule type" value="Genomic_DNA"/>
</dbReference>
<evidence type="ECO:0000313" key="2">
    <source>
        <dbReference type="EMBL" id="KWV41228.1"/>
    </source>
</evidence>
<proteinExistence type="predicted"/>
<evidence type="ECO:0000313" key="3">
    <source>
        <dbReference type="Proteomes" id="UP000068164"/>
    </source>
</evidence>
<dbReference type="OrthoDB" id="9801785at2"/>
<comment type="caution">
    <text evidence="2">The sequence shown here is derived from an EMBL/GenBank/DDBJ whole genome shotgun (WGS) entry which is preliminary data.</text>
</comment>
<organism evidence="2 3">
    <name type="scientific">Rhizobium altiplani</name>
    <dbReference type="NCBI Taxonomy" id="1864509"/>
    <lineage>
        <taxon>Bacteria</taxon>
        <taxon>Pseudomonadati</taxon>
        <taxon>Pseudomonadota</taxon>
        <taxon>Alphaproteobacteria</taxon>
        <taxon>Hyphomicrobiales</taxon>
        <taxon>Rhizobiaceae</taxon>
        <taxon>Rhizobium/Agrobacterium group</taxon>
        <taxon>Rhizobium</taxon>
    </lineage>
</organism>
<dbReference type="Proteomes" id="UP000068164">
    <property type="component" value="Unassembled WGS sequence"/>
</dbReference>
<dbReference type="Pfam" id="PF01370">
    <property type="entry name" value="Epimerase"/>
    <property type="match status" value="1"/>
</dbReference>
<dbReference type="Gene3D" id="3.90.25.10">
    <property type="entry name" value="UDP-galactose 4-epimerase, domain 1"/>
    <property type="match status" value="1"/>
</dbReference>
<name>A0A109J2P0_9HYPH</name>
<dbReference type="SUPFAM" id="SSF51735">
    <property type="entry name" value="NAD(P)-binding Rossmann-fold domains"/>
    <property type="match status" value="1"/>
</dbReference>
<dbReference type="InterPro" id="IPR050177">
    <property type="entry name" value="Lipid_A_modif_metabolic_enz"/>
</dbReference>
<feature type="domain" description="NAD-dependent epimerase/dehydratase" evidence="1">
    <location>
        <begin position="19"/>
        <end position="257"/>
    </location>
</feature>
<gene>
    <name evidence="2" type="ORF">AS026_24250</name>
</gene>
<dbReference type="InterPro" id="IPR001509">
    <property type="entry name" value="Epimerase_deHydtase"/>
</dbReference>